<feature type="transmembrane region" description="Helical" evidence="9">
    <location>
        <begin position="397"/>
        <end position="419"/>
    </location>
</feature>
<dbReference type="GO" id="GO:0035673">
    <property type="term" value="F:oligopeptide transmembrane transporter activity"/>
    <property type="evidence" value="ECO:0007669"/>
    <property type="project" value="InterPro"/>
</dbReference>
<dbReference type="InterPro" id="IPR004648">
    <property type="entry name" value="Oligpept_transpt"/>
</dbReference>
<keyword evidence="4 9" id="KW-0812">Transmembrane</keyword>
<keyword evidence="6" id="KW-0653">Protein transport</keyword>
<evidence type="ECO:0000256" key="8">
    <source>
        <dbReference type="ARBA" id="ARBA00023136"/>
    </source>
</evidence>
<feature type="transmembrane region" description="Helical" evidence="9">
    <location>
        <begin position="92"/>
        <end position="111"/>
    </location>
</feature>
<dbReference type="Pfam" id="PF03169">
    <property type="entry name" value="OPT"/>
    <property type="match status" value="1"/>
</dbReference>
<evidence type="ECO:0000256" key="3">
    <source>
        <dbReference type="ARBA" id="ARBA00022448"/>
    </source>
</evidence>
<evidence type="ECO:0000256" key="4">
    <source>
        <dbReference type="ARBA" id="ARBA00022692"/>
    </source>
</evidence>
<comment type="subcellular location">
    <subcellularLocation>
        <location evidence="1">Membrane</location>
        <topology evidence="1">Multi-pass membrane protein</topology>
    </subcellularLocation>
</comment>
<keyword evidence="5" id="KW-0571">Peptide transport</keyword>
<dbReference type="AlphaFoldDB" id="A0AAD5SZ55"/>
<evidence type="ECO:0000313" key="11">
    <source>
        <dbReference type="Proteomes" id="UP001211907"/>
    </source>
</evidence>
<feature type="transmembrane region" description="Helical" evidence="9">
    <location>
        <begin position="455"/>
        <end position="476"/>
    </location>
</feature>
<feature type="transmembrane region" description="Helical" evidence="9">
    <location>
        <begin position="482"/>
        <end position="510"/>
    </location>
</feature>
<evidence type="ECO:0000256" key="9">
    <source>
        <dbReference type="SAM" id="Phobius"/>
    </source>
</evidence>
<sequence>MPDESAGIAFGGVNVAFQPPIAETKFAAAEVPADEKKLDVEVEGIEAEDIAALEAERLNHLEDQVDDFGVEMVTKIVSLEDDASLPVFTFRYFFIGTLLSAFSGTLGQIYYFKPQVLTISVFFLVLFSYFFGKFLEKVLPSGTFLNPSKFNKKEHALIVITANTAGVAALANELIASMYLFYNTVIPTWTGIFLVLSSQTLGYGFAGFFRETLVYPRATYYPGTLAQVSVYENLHNGDGISKKMARYFFIVAGICFCYEWLPQYIAPSLIGFSIICLATQHLKSDVVAKIFGGASANEGLGLFSLCFDWNNLTGYTPMLLPWSTILNMGLGVLVCCIFQPYLWYSNTFDAQSFPWMAQGIYAVGGNPYNQSAVLDADYNVNLTAVEVVGLPGLAASYALFLIGANLALTAGLVHIGLYFGPEIVVGLRNTFSKKGESTNNDPYFLIMAKYPEAPLWWYLTILVITFALGMFVTQYTNSGLEWYMFIVALILAFIFVFVSGFITSTTGWFVSNGVSNLVQMLGGFLRPGNPVANMYFTLFGSNAVSQATNMLADLKMGQYMKIPPRATFFAQIYGSILGALFSYFITISIITNNADVLKTVLGNTQWNGAQAQSYNGNAVTWGGFAKQMYGPGGPYQWVLFSFVLGFLLPLPAYFAHRLFPKVGFNLLNFAVLPWFFGCLCTGINSSIFGTLIIGTFTQFYLRKYRPAFFNKYQYITSAALDAGNQWCAFLVTLIVGGAITTPIPFPFWTLNPNIETGIWYWDGCYNLVNDAASNFTLGAGY</sequence>
<dbReference type="EMBL" id="JADGJH010001024">
    <property type="protein sequence ID" value="KAJ3119794.1"/>
    <property type="molecule type" value="Genomic_DNA"/>
</dbReference>
<evidence type="ECO:0000256" key="5">
    <source>
        <dbReference type="ARBA" id="ARBA00022856"/>
    </source>
</evidence>
<feature type="transmembrane region" description="Helical" evidence="9">
    <location>
        <begin position="674"/>
        <end position="701"/>
    </location>
</feature>
<feature type="transmembrane region" description="Helical" evidence="9">
    <location>
        <begin position="156"/>
        <end position="182"/>
    </location>
</feature>
<keyword evidence="3" id="KW-0813">Transport</keyword>
<keyword evidence="11" id="KW-1185">Reference proteome</keyword>
<dbReference type="InterPro" id="IPR004813">
    <property type="entry name" value="OPT"/>
</dbReference>
<comment type="similarity">
    <text evidence="2">Belongs to the oligopeptide OPT transporter family.</text>
</comment>
<evidence type="ECO:0000313" key="10">
    <source>
        <dbReference type="EMBL" id="KAJ3119794.1"/>
    </source>
</evidence>
<feature type="transmembrane region" description="Helical" evidence="9">
    <location>
        <begin position="188"/>
        <end position="209"/>
    </location>
</feature>
<evidence type="ECO:0000256" key="6">
    <source>
        <dbReference type="ARBA" id="ARBA00022927"/>
    </source>
</evidence>
<keyword evidence="7 9" id="KW-1133">Transmembrane helix</keyword>
<protein>
    <recommendedName>
        <fullName evidence="12">OPT superfamily oligopeptide transporter</fullName>
    </recommendedName>
</protein>
<feature type="transmembrane region" description="Helical" evidence="9">
    <location>
        <begin position="117"/>
        <end position="135"/>
    </location>
</feature>
<dbReference type="GO" id="GO:0016020">
    <property type="term" value="C:membrane"/>
    <property type="evidence" value="ECO:0007669"/>
    <property type="project" value="UniProtKB-SubCell"/>
</dbReference>
<evidence type="ECO:0000256" key="1">
    <source>
        <dbReference type="ARBA" id="ARBA00004141"/>
    </source>
</evidence>
<feature type="transmembrane region" description="Helical" evidence="9">
    <location>
        <begin position="568"/>
        <end position="590"/>
    </location>
</feature>
<keyword evidence="8 9" id="KW-0472">Membrane</keyword>
<accession>A0AAD5SZ55</accession>
<evidence type="ECO:0000256" key="7">
    <source>
        <dbReference type="ARBA" id="ARBA00022989"/>
    </source>
</evidence>
<evidence type="ECO:0000256" key="2">
    <source>
        <dbReference type="ARBA" id="ARBA00008807"/>
    </source>
</evidence>
<evidence type="ECO:0008006" key="12">
    <source>
        <dbReference type="Google" id="ProtNLM"/>
    </source>
</evidence>
<dbReference type="GO" id="GO:0015031">
    <property type="term" value="P:protein transport"/>
    <property type="evidence" value="ECO:0007669"/>
    <property type="project" value="UniProtKB-KW"/>
</dbReference>
<feature type="transmembrane region" description="Helical" evidence="9">
    <location>
        <begin position="247"/>
        <end position="266"/>
    </location>
</feature>
<proteinExistence type="inferred from homology"/>
<feature type="transmembrane region" description="Helical" evidence="9">
    <location>
        <begin position="635"/>
        <end position="654"/>
    </location>
</feature>
<organism evidence="10 11">
    <name type="scientific">Physocladia obscura</name>
    <dbReference type="NCBI Taxonomy" id="109957"/>
    <lineage>
        <taxon>Eukaryota</taxon>
        <taxon>Fungi</taxon>
        <taxon>Fungi incertae sedis</taxon>
        <taxon>Chytridiomycota</taxon>
        <taxon>Chytridiomycota incertae sedis</taxon>
        <taxon>Chytridiomycetes</taxon>
        <taxon>Chytridiales</taxon>
        <taxon>Chytriomycetaceae</taxon>
        <taxon>Physocladia</taxon>
    </lineage>
</organism>
<dbReference type="NCBIfam" id="TIGR00728">
    <property type="entry name" value="OPT_sfam"/>
    <property type="match status" value="1"/>
</dbReference>
<gene>
    <name evidence="10" type="ORF">HK100_000154</name>
</gene>
<dbReference type="Proteomes" id="UP001211907">
    <property type="component" value="Unassembled WGS sequence"/>
</dbReference>
<comment type="caution">
    <text evidence="10">The sequence shown here is derived from an EMBL/GenBank/DDBJ whole genome shotgun (WGS) entry which is preliminary data.</text>
</comment>
<reference evidence="10" key="1">
    <citation type="submission" date="2020-05" db="EMBL/GenBank/DDBJ databases">
        <title>Phylogenomic resolution of chytrid fungi.</title>
        <authorList>
            <person name="Stajich J.E."/>
            <person name="Amses K."/>
            <person name="Simmons R."/>
            <person name="Seto K."/>
            <person name="Myers J."/>
            <person name="Bonds A."/>
            <person name="Quandt C.A."/>
            <person name="Barry K."/>
            <person name="Liu P."/>
            <person name="Grigoriev I."/>
            <person name="Longcore J.E."/>
            <person name="James T.Y."/>
        </authorList>
    </citation>
    <scope>NUCLEOTIDE SEQUENCE</scope>
    <source>
        <strain evidence="10">JEL0513</strain>
    </source>
</reference>
<feature type="transmembrane region" description="Helical" evidence="9">
    <location>
        <begin position="319"/>
        <end position="344"/>
    </location>
</feature>
<dbReference type="PANTHER" id="PTHR22601">
    <property type="entry name" value="ISP4 LIKE PROTEIN"/>
    <property type="match status" value="1"/>
</dbReference>
<name>A0AAD5SZ55_9FUNG</name>